<dbReference type="GO" id="GO:0000978">
    <property type="term" value="F:RNA polymerase II cis-regulatory region sequence-specific DNA binding"/>
    <property type="evidence" value="ECO:0007669"/>
    <property type="project" value="TreeGrafter"/>
</dbReference>
<dbReference type="SUPFAM" id="SSF57667">
    <property type="entry name" value="beta-beta-alpha zinc fingers"/>
    <property type="match status" value="1"/>
</dbReference>
<protein>
    <recommendedName>
        <fullName evidence="9">C2H2-type domain-containing protein</fullName>
    </recommendedName>
</protein>
<evidence type="ECO:0000256" key="6">
    <source>
        <dbReference type="ARBA" id="ARBA00023125"/>
    </source>
</evidence>
<proteinExistence type="predicted"/>
<evidence type="ECO:0000256" key="8">
    <source>
        <dbReference type="PROSITE-ProRule" id="PRU00042"/>
    </source>
</evidence>
<keyword evidence="11" id="KW-1185">Reference proteome</keyword>
<dbReference type="GO" id="GO:0005667">
    <property type="term" value="C:transcription regulator complex"/>
    <property type="evidence" value="ECO:0007669"/>
    <property type="project" value="TreeGrafter"/>
</dbReference>
<keyword evidence="4 8" id="KW-0863">Zinc-finger</keyword>
<feature type="domain" description="C2H2-type" evidence="9">
    <location>
        <begin position="38"/>
        <end position="67"/>
    </location>
</feature>
<sequence>MMMVLMVVVMMMMMMVVVMVVVMMMMVVMVVAVAVRPFVCDYEGCGKAFIRDYHLSRHVLIHTGEKPFV</sequence>
<dbReference type="GO" id="GO:0031519">
    <property type="term" value="C:PcG protein complex"/>
    <property type="evidence" value="ECO:0007669"/>
    <property type="project" value="TreeGrafter"/>
</dbReference>
<dbReference type="PANTHER" id="PTHR14003:SF19">
    <property type="entry name" value="YY2 TRANSCRIPTION FACTOR"/>
    <property type="match status" value="1"/>
</dbReference>
<keyword evidence="3" id="KW-0677">Repeat</keyword>
<comment type="caution">
    <text evidence="10">The sequence shown here is derived from an EMBL/GenBank/DDBJ whole genome shotgun (WGS) entry which is preliminary data.</text>
</comment>
<dbReference type="Proteomes" id="UP000092124">
    <property type="component" value="Unassembled WGS sequence"/>
</dbReference>
<dbReference type="OrthoDB" id="2687452at2759"/>
<dbReference type="SMART" id="SM00355">
    <property type="entry name" value="ZnF_C2H2"/>
    <property type="match status" value="1"/>
</dbReference>
<keyword evidence="5" id="KW-0862">Zinc</keyword>
<evidence type="ECO:0000256" key="5">
    <source>
        <dbReference type="ARBA" id="ARBA00022833"/>
    </source>
</evidence>
<dbReference type="FunFam" id="3.30.160.60:FF:000125">
    <property type="entry name" value="Putative zinc finger protein 143"/>
    <property type="match status" value="1"/>
</dbReference>
<dbReference type="AlphaFoldDB" id="A0A1A6HCN2"/>
<dbReference type="EMBL" id="LZPO01037920">
    <property type="protein sequence ID" value="OBS75392.1"/>
    <property type="molecule type" value="Genomic_DNA"/>
</dbReference>
<dbReference type="STRING" id="56216.A0A1A6HCN2"/>
<dbReference type="GO" id="GO:0000785">
    <property type="term" value="C:chromatin"/>
    <property type="evidence" value="ECO:0007669"/>
    <property type="project" value="TreeGrafter"/>
</dbReference>
<accession>A0A1A6HCN2</accession>
<evidence type="ECO:0000256" key="2">
    <source>
        <dbReference type="ARBA" id="ARBA00022723"/>
    </source>
</evidence>
<dbReference type="GO" id="GO:0008270">
    <property type="term" value="F:zinc ion binding"/>
    <property type="evidence" value="ECO:0007669"/>
    <property type="project" value="UniProtKB-KW"/>
</dbReference>
<evidence type="ECO:0000313" key="11">
    <source>
        <dbReference type="Proteomes" id="UP000092124"/>
    </source>
</evidence>
<keyword evidence="2" id="KW-0479">Metal-binding</keyword>
<dbReference type="GO" id="GO:0000981">
    <property type="term" value="F:DNA-binding transcription factor activity, RNA polymerase II-specific"/>
    <property type="evidence" value="ECO:0007669"/>
    <property type="project" value="TreeGrafter"/>
</dbReference>
<evidence type="ECO:0000256" key="4">
    <source>
        <dbReference type="ARBA" id="ARBA00022771"/>
    </source>
</evidence>
<dbReference type="InterPro" id="IPR036236">
    <property type="entry name" value="Znf_C2H2_sf"/>
</dbReference>
<comment type="subcellular location">
    <subcellularLocation>
        <location evidence="1">Nucleus</location>
    </subcellularLocation>
</comment>
<keyword evidence="7" id="KW-0804">Transcription</keyword>
<gene>
    <name evidence="10" type="ORF">A6R68_14099</name>
</gene>
<evidence type="ECO:0000256" key="1">
    <source>
        <dbReference type="ARBA" id="ARBA00004123"/>
    </source>
</evidence>
<dbReference type="InterPro" id="IPR013087">
    <property type="entry name" value="Znf_C2H2_type"/>
</dbReference>
<dbReference type="PROSITE" id="PS00028">
    <property type="entry name" value="ZINC_FINGER_C2H2_1"/>
    <property type="match status" value="1"/>
</dbReference>
<dbReference type="PROSITE" id="PS50157">
    <property type="entry name" value="ZINC_FINGER_C2H2_2"/>
    <property type="match status" value="1"/>
</dbReference>
<dbReference type="PANTHER" id="PTHR14003">
    <property type="entry name" value="TRANSCRIPTIONAL REPRESSOR PROTEIN YY"/>
    <property type="match status" value="1"/>
</dbReference>
<organism evidence="10 11">
    <name type="scientific">Neotoma lepida</name>
    <name type="common">Desert woodrat</name>
    <dbReference type="NCBI Taxonomy" id="56216"/>
    <lineage>
        <taxon>Eukaryota</taxon>
        <taxon>Metazoa</taxon>
        <taxon>Chordata</taxon>
        <taxon>Craniata</taxon>
        <taxon>Vertebrata</taxon>
        <taxon>Euteleostomi</taxon>
        <taxon>Mammalia</taxon>
        <taxon>Eutheria</taxon>
        <taxon>Euarchontoglires</taxon>
        <taxon>Glires</taxon>
        <taxon>Rodentia</taxon>
        <taxon>Myomorpha</taxon>
        <taxon>Muroidea</taxon>
        <taxon>Cricetidae</taxon>
        <taxon>Neotominae</taxon>
        <taxon>Neotoma</taxon>
    </lineage>
</organism>
<evidence type="ECO:0000259" key="9">
    <source>
        <dbReference type="PROSITE" id="PS50157"/>
    </source>
</evidence>
<keyword evidence="6" id="KW-0238">DNA-binding</keyword>
<evidence type="ECO:0000256" key="7">
    <source>
        <dbReference type="ARBA" id="ARBA00023163"/>
    </source>
</evidence>
<name>A0A1A6HCN2_NEOLE</name>
<reference evidence="10 11" key="1">
    <citation type="submission" date="2016-06" db="EMBL/GenBank/DDBJ databases">
        <title>The Draft Genome Sequence and Annotation of the Desert Woodrat Neotoma lepida.</title>
        <authorList>
            <person name="Campbell M."/>
            <person name="Oakeson K.F."/>
            <person name="Yandell M."/>
            <person name="Halpert J.R."/>
            <person name="Dearing D."/>
        </authorList>
    </citation>
    <scope>NUCLEOTIDE SEQUENCE [LARGE SCALE GENOMIC DNA]</scope>
    <source>
        <strain evidence="10">417</strain>
        <tissue evidence="10">Liver</tissue>
    </source>
</reference>
<evidence type="ECO:0000256" key="3">
    <source>
        <dbReference type="ARBA" id="ARBA00022737"/>
    </source>
</evidence>
<dbReference type="Gene3D" id="3.30.160.60">
    <property type="entry name" value="Classic Zinc Finger"/>
    <property type="match status" value="1"/>
</dbReference>
<evidence type="ECO:0000313" key="10">
    <source>
        <dbReference type="EMBL" id="OBS75392.1"/>
    </source>
</evidence>